<dbReference type="Pfam" id="PF10396">
    <property type="entry name" value="TrmE_N"/>
    <property type="match status" value="1"/>
</dbReference>
<evidence type="ECO:0000259" key="12">
    <source>
        <dbReference type="PROSITE" id="PS51709"/>
    </source>
</evidence>
<evidence type="ECO:0000256" key="11">
    <source>
        <dbReference type="RuleBase" id="RU003313"/>
    </source>
</evidence>
<dbReference type="RefSeq" id="WP_096918803.1">
    <property type="nucleotide sequence ID" value="NZ_CP029487.1"/>
</dbReference>
<dbReference type="InterPro" id="IPR027368">
    <property type="entry name" value="MnmE_dom2"/>
</dbReference>
<name>A0A4V1GM69_EUBML</name>
<comment type="caution">
    <text evidence="10">Lacks conserved residue(s) required for the propagation of feature annotation.</text>
</comment>
<feature type="domain" description="TrmE-type G" evidence="12">
    <location>
        <begin position="227"/>
        <end position="379"/>
    </location>
</feature>
<dbReference type="FunFam" id="3.40.50.300:FF:001376">
    <property type="entry name" value="tRNA modification GTPase MnmE"/>
    <property type="match status" value="1"/>
</dbReference>
<evidence type="ECO:0000256" key="1">
    <source>
        <dbReference type="ARBA" id="ARBA00011043"/>
    </source>
</evidence>
<keyword evidence="9 10" id="KW-0342">GTP-binding</keyword>
<dbReference type="GO" id="GO:0046872">
    <property type="term" value="F:metal ion binding"/>
    <property type="evidence" value="ECO:0007669"/>
    <property type="project" value="UniProtKB-KW"/>
</dbReference>
<dbReference type="SUPFAM" id="SSF116878">
    <property type="entry name" value="TrmE connector domain"/>
    <property type="match status" value="1"/>
</dbReference>
<proteinExistence type="inferred from homology"/>
<dbReference type="GO" id="GO:0003924">
    <property type="term" value="F:GTPase activity"/>
    <property type="evidence" value="ECO:0007669"/>
    <property type="project" value="UniProtKB-UniRule"/>
</dbReference>
<feature type="binding site" evidence="10">
    <location>
        <position position="237"/>
    </location>
    <ligand>
        <name>K(+)</name>
        <dbReference type="ChEBI" id="CHEBI:29103"/>
    </ligand>
</feature>
<feature type="binding site" evidence="10">
    <location>
        <position position="131"/>
    </location>
    <ligand>
        <name>(6S)-5-formyl-5,6,7,8-tetrahydrofolate</name>
        <dbReference type="ChEBI" id="CHEBI:57457"/>
    </ligand>
</feature>
<dbReference type="CDD" id="cd04164">
    <property type="entry name" value="trmE"/>
    <property type="match status" value="1"/>
</dbReference>
<evidence type="ECO:0000256" key="4">
    <source>
        <dbReference type="ARBA" id="ARBA00022723"/>
    </source>
</evidence>
<dbReference type="HAMAP" id="MF_00379">
    <property type="entry name" value="GTPase_MnmE"/>
    <property type="match status" value="1"/>
</dbReference>
<keyword evidence="4 10" id="KW-0479">Metal-binding</keyword>
<dbReference type="GO" id="GO:0002098">
    <property type="term" value="P:tRNA wobble uridine modification"/>
    <property type="evidence" value="ECO:0007669"/>
    <property type="project" value="TreeGrafter"/>
</dbReference>
<keyword evidence="8 10" id="KW-0630">Potassium</keyword>
<evidence type="ECO:0000256" key="10">
    <source>
        <dbReference type="HAMAP-Rule" id="MF_00379"/>
    </source>
</evidence>
<sequence length="458" mass="50254">MNEALLNEDTIAAVATGLGGAGIGIIRVSGPEAVSIVTRLFVNHAGKTVEDAESHKLLYGNILEPENGKIIDEVLVSKMKGPFSYTAEDVVEINCHGGIVSLKKILDAVIRSGARLAEPGEFTKRAFLNGRLDLAQAEAVMDIISAKTEKSLEYSVGQLEGKLSQRLDAIDALLIDVMANVEANIDYPEYDIEEVTTAYLNDHIHQAMDMVDALLKASETGKIYREGITTAILGEPNVGKSSLLNTLLMENKAIVTEIPGTTRDIIEEYINIGGIPFKIIDTAGIRETDNLVEQIGVEKSRQLIKNTNLVLFMTDLSRPFSDEEKMLIEELDPSKTLFIANKTDSRIEGRDIPEGWLPLSLKEDEGIEVLKDKMLEMVMGGSVDQEADYIVNNVRHVHLLEEAMTCLKNALVTIDMGMPLELVSIDIKDGLEKIREITGRSVGSDIVNQIFKNFCIGK</sequence>
<dbReference type="NCBIfam" id="TIGR00231">
    <property type="entry name" value="small_GTP"/>
    <property type="match status" value="1"/>
</dbReference>
<gene>
    <name evidence="10" type="primary">mnmE</name>
    <name evidence="10" type="synonym">trmE</name>
    <name evidence="13" type="ORF">CPZ25_013225</name>
</gene>
<dbReference type="InterPro" id="IPR027266">
    <property type="entry name" value="TrmE/GcvT-like"/>
</dbReference>
<dbReference type="Pfam" id="PF12631">
    <property type="entry name" value="MnmE_helical"/>
    <property type="match status" value="1"/>
</dbReference>
<dbReference type="Gene3D" id="3.30.1360.120">
    <property type="entry name" value="Probable tRNA modification gtpase trme, domain 1"/>
    <property type="match status" value="1"/>
</dbReference>
<comment type="subunit">
    <text evidence="10">Homodimer. Heterotetramer of two MnmE and two MnmG subunits.</text>
</comment>
<evidence type="ECO:0000256" key="8">
    <source>
        <dbReference type="ARBA" id="ARBA00022958"/>
    </source>
</evidence>
<dbReference type="InterPro" id="IPR005225">
    <property type="entry name" value="Small_GTP-bd"/>
</dbReference>
<evidence type="ECO:0000256" key="9">
    <source>
        <dbReference type="ARBA" id="ARBA00023134"/>
    </source>
</evidence>
<keyword evidence="5 10" id="KW-0547">Nucleotide-binding</keyword>
<comment type="subcellular location">
    <subcellularLocation>
        <location evidence="10">Cytoplasm</location>
    </subcellularLocation>
</comment>
<dbReference type="InterPro" id="IPR004520">
    <property type="entry name" value="GTPase_MnmE"/>
</dbReference>
<feature type="binding site" evidence="10">
    <location>
        <position position="261"/>
    </location>
    <ligand>
        <name>K(+)</name>
        <dbReference type="ChEBI" id="CHEBI:29103"/>
    </ligand>
</feature>
<dbReference type="PANTHER" id="PTHR42714:SF2">
    <property type="entry name" value="TRNA MODIFICATION GTPASE GTPBP3, MITOCHONDRIAL"/>
    <property type="match status" value="1"/>
</dbReference>
<dbReference type="EC" id="3.6.-.-" evidence="10"/>
<comment type="similarity">
    <text evidence="1 10 11">Belongs to the TRAFAC class TrmE-Era-EngA-EngB-Septin-like GTPase superfamily. TrmE GTPase family.</text>
</comment>
<organism evidence="13 14">
    <name type="scientific">Eubacterium maltosivorans</name>
    <dbReference type="NCBI Taxonomy" id="2041044"/>
    <lineage>
        <taxon>Bacteria</taxon>
        <taxon>Bacillati</taxon>
        <taxon>Bacillota</taxon>
        <taxon>Clostridia</taxon>
        <taxon>Eubacteriales</taxon>
        <taxon>Eubacteriaceae</taxon>
        <taxon>Eubacterium</taxon>
    </lineage>
</organism>
<reference evidence="13 14" key="1">
    <citation type="submission" date="2018-05" db="EMBL/GenBank/DDBJ databases">
        <title>Genome comparison of Eubacterium sp.</title>
        <authorList>
            <person name="Feng Y."/>
            <person name="Sanchez-Andrea I."/>
            <person name="Stams A.J.M."/>
            <person name="De Vos W.M."/>
        </authorList>
    </citation>
    <scope>NUCLEOTIDE SEQUENCE [LARGE SCALE GENOMIC DNA]</scope>
    <source>
        <strain evidence="13 14">YI</strain>
    </source>
</reference>
<dbReference type="Pfam" id="PF01926">
    <property type="entry name" value="MMR_HSR1"/>
    <property type="match status" value="1"/>
</dbReference>
<feature type="binding site" evidence="10">
    <location>
        <position position="241"/>
    </location>
    <ligand>
        <name>Mg(2+)</name>
        <dbReference type="ChEBI" id="CHEBI:18420"/>
    </ligand>
</feature>
<dbReference type="GO" id="GO:0005829">
    <property type="term" value="C:cytosol"/>
    <property type="evidence" value="ECO:0007669"/>
    <property type="project" value="TreeGrafter"/>
</dbReference>
<keyword evidence="14" id="KW-1185">Reference proteome</keyword>
<keyword evidence="7 10" id="KW-0460">Magnesium</keyword>
<dbReference type="GO" id="GO:0005525">
    <property type="term" value="F:GTP binding"/>
    <property type="evidence" value="ECO:0007669"/>
    <property type="project" value="UniProtKB-UniRule"/>
</dbReference>
<evidence type="ECO:0000313" key="14">
    <source>
        <dbReference type="Proteomes" id="UP000218387"/>
    </source>
</evidence>
<protein>
    <recommendedName>
        <fullName evidence="10">tRNA modification GTPase MnmE</fullName>
        <ecNumber evidence="10">3.6.-.-</ecNumber>
    </recommendedName>
</protein>
<evidence type="ECO:0000256" key="6">
    <source>
        <dbReference type="ARBA" id="ARBA00022801"/>
    </source>
</evidence>
<dbReference type="InterPro" id="IPR031168">
    <property type="entry name" value="G_TrmE"/>
</dbReference>
<dbReference type="InterPro" id="IPR027417">
    <property type="entry name" value="P-loop_NTPase"/>
</dbReference>
<dbReference type="InterPro" id="IPR025867">
    <property type="entry name" value="MnmE_helical"/>
</dbReference>
<feature type="binding site" evidence="10">
    <location>
        <position position="256"/>
    </location>
    <ligand>
        <name>K(+)</name>
        <dbReference type="ChEBI" id="CHEBI:29103"/>
    </ligand>
</feature>
<feature type="binding site" evidence="10">
    <location>
        <begin position="256"/>
        <end position="262"/>
    </location>
    <ligand>
        <name>GTP</name>
        <dbReference type="ChEBI" id="CHEBI:37565"/>
    </ligand>
</feature>
<keyword evidence="2 10" id="KW-0963">Cytoplasm</keyword>
<feature type="binding site" evidence="10">
    <location>
        <position position="27"/>
    </location>
    <ligand>
        <name>(6S)-5-formyl-5,6,7,8-tetrahydrofolate</name>
        <dbReference type="ChEBI" id="CHEBI:57457"/>
    </ligand>
</feature>
<evidence type="ECO:0000313" key="13">
    <source>
        <dbReference type="EMBL" id="QCT72246.1"/>
    </source>
</evidence>
<accession>A0A4V1GM69</accession>
<evidence type="ECO:0000256" key="2">
    <source>
        <dbReference type="ARBA" id="ARBA00022490"/>
    </source>
</evidence>
<dbReference type="FunFam" id="3.30.1360.120:FF:000003">
    <property type="entry name" value="tRNA modification GTPase MnmE"/>
    <property type="match status" value="1"/>
</dbReference>
<dbReference type="Gene3D" id="1.20.120.430">
    <property type="entry name" value="tRNA modification GTPase MnmE domain 2"/>
    <property type="match status" value="1"/>
</dbReference>
<dbReference type="GO" id="GO:0030488">
    <property type="term" value="P:tRNA methylation"/>
    <property type="evidence" value="ECO:0007669"/>
    <property type="project" value="TreeGrafter"/>
</dbReference>
<dbReference type="EMBL" id="CP029487">
    <property type="protein sequence ID" value="QCT72246.1"/>
    <property type="molecule type" value="Genomic_DNA"/>
</dbReference>
<feature type="binding site" evidence="10">
    <location>
        <begin position="237"/>
        <end position="242"/>
    </location>
    <ligand>
        <name>GTP</name>
        <dbReference type="ChEBI" id="CHEBI:37565"/>
    </ligand>
</feature>
<feature type="binding site" evidence="10">
    <location>
        <begin position="281"/>
        <end position="284"/>
    </location>
    <ligand>
        <name>GTP</name>
        <dbReference type="ChEBI" id="CHEBI:37565"/>
    </ligand>
</feature>
<keyword evidence="6 10" id="KW-0378">Hydrolase</keyword>
<comment type="cofactor">
    <cofactor evidence="10">
        <name>K(+)</name>
        <dbReference type="ChEBI" id="CHEBI:29103"/>
    </cofactor>
    <text evidence="10">Binds 1 potassium ion per subunit.</text>
</comment>
<feature type="binding site" evidence="10">
    <location>
        <position position="262"/>
    </location>
    <ligand>
        <name>Mg(2+)</name>
        <dbReference type="ChEBI" id="CHEBI:18420"/>
    </ligand>
</feature>
<evidence type="ECO:0000256" key="3">
    <source>
        <dbReference type="ARBA" id="ARBA00022694"/>
    </source>
</evidence>
<dbReference type="InterPro" id="IPR006073">
    <property type="entry name" value="GTP-bd"/>
</dbReference>
<dbReference type="InterPro" id="IPR018948">
    <property type="entry name" value="GTP-bd_TrmE_N"/>
</dbReference>
<feature type="binding site" evidence="10">
    <location>
        <position position="92"/>
    </location>
    <ligand>
        <name>(6S)-5-formyl-5,6,7,8-tetrahydrofolate</name>
        <dbReference type="ChEBI" id="CHEBI:57457"/>
    </ligand>
</feature>
<dbReference type="Gene3D" id="3.40.50.300">
    <property type="entry name" value="P-loop containing nucleotide triphosphate hydrolases"/>
    <property type="match status" value="1"/>
</dbReference>
<dbReference type="AlphaFoldDB" id="A0A4V1GM69"/>
<dbReference type="SUPFAM" id="SSF52540">
    <property type="entry name" value="P-loop containing nucleoside triphosphate hydrolases"/>
    <property type="match status" value="1"/>
</dbReference>
<evidence type="ECO:0000256" key="5">
    <source>
        <dbReference type="ARBA" id="ARBA00022741"/>
    </source>
</evidence>
<dbReference type="CDD" id="cd14858">
    <property type="entry name" value="TrmE_N"/>
    <property type="match status" value="1"/>
</dbReference>
<dbReference type="PANTHER" id="PTHR42714">
    <property type="entry name" value="TRNA MODIFICATION GTPASE GTPBP3"/>
    <property type="match status" value="1"/>
</dbReference>
<comment type="function">
    <text evidence="10">Exhibits a very high intrinsic GTPase hydrolysis rate. Involved in the addition of a carboxymethylaminomethyl (cmnm) group at the wobble position (U34) of certain tRNAs, forming tRNA-cmnm(5)s(2)U34.</text>
</comment>
<dbReference type="KEGG" id="emt:CPZ25_013225"/>
<feature type="binding site" evidence="10">
    <location>
        <position position="258"/>
    </location>
    <ligand>
        <name>K(+)</name>
        <dbReference type="ChEBI" id="CHEBI:29103"/>
    </ligand>
</feature>
<dbReference type="PROSITE" id="PS51709">
    <property type="entry name" value="G_TRME"/>
    <property type="match status" value="1"/>
</dbReference>
<evidence type="ECO:0000256" key="7">
    <source>
        <dbReference type="ARBA" id="ARBA00022842"/>
    </source>
</evidence>
<dbReference type="GO" id="GO:0042802">
    <property type="term" value="F:identical protein binding"/>
    <property type="evidence" value="ECO:0007669"/>
    <property type="project" value="UniProtKB-ARBA"/>
</dbReference>
<feature type="binding site" evidence="10">
    <location>
        <position position="458"/>
    </location>
    <ligand>
        <name>(6S)-5-formyl-5,6,7,8-tetrahydrofolate</name>
        <dbReference type="ChEBI" id="CHEBI:57457"/>
    </ligand>
</feature>
<dbReference type="NCBIfam" id="TIGR00450">
    <property type="entry name" value="mnmE_trmE_thdF"/>
    <property type="match status" value="1"/>
</dbReference>
<keyword evidence="3 10" id="KW-0819">tRNA processing</keyword>
<dbReference type="Proteomes" id="UP000218387">
    <property type="component" value="Chromosome"/>
</dbReference>